<feature type="region of interest" description="Disordered" evidence="2">
    <location>
        <begin position="45"/>
        <end position="67"/>
    </location>
</feature>
<name>A0ABQ5TYK0_9GAMM</name>
<sequence length="481" mass="53800">MINEEIRRAKQAKQQRLLIGVIIVLSLILVTGLVLFSLNNVRFNSTPSTEETPSETQTAPQKIEEPKNEEDIAALRQAYLDAFSLYENTLKPQLEKIDIDSWDKTLAETIKNQEKTAVDTFGTGQYAKAKQAIDTLTQTAEKTLADSEAAFEKAMQEAQKAYDNYDYQTARLAIDNALIHKADSADAQALAKKIENIPQIVELNEAIRVAKNENNPNKELSLIEELLKIEPDREEMKQRAQVLRTQLAESRFNQAISQAYQAIEQQQVEKARQALSQAEKIYPSRPENKEVRAALAQLESQLRFNQHIAAADKAQKADNWEVTKQELSAALKERPANKDLIDRLNQAKRIVEIAQNIEGLLQNPYRLSNPAIKASADINVIQAESFSQMSPSLAQSAQLLKSTINAVNTPVNVNVISDGKTFVSVRGVGKVGETTGKTIQLKPGTYSFEGKREGYRSKLIEVQIPLNRSDYQVTVIADERI</sequence>
<evidence type="ECO:0000256" key="3">
    <source>
        <dbReference type="SAM" id="Phobius"/>
    </source>
</evidence>
<proteinExistence type="predicted"/>
<keyword evidence="5" id="KW-1185">Reference proteome</keyword>
<evidence type="ECO:0000313" key="4">
    <source>
        <dbReference type="EMBL" id="GLQ00838.1"/>
    </source>
</evidence>
<evidence type="ECO:0000256" key="1">
    <source>
        <dbReference type="SAM" id="Coils"/>
    </source>
</evidence>
<evidence type="ECO:0000313" key="5">
    <source>
        <dbReference type="Proteomes" id="UP001161423"/>
    </source>
</evidence>
<feature type="transmembrane region" description="Helical" evidence="3">
    <location>
        <begin position="17"/>
        <end position="38"/>
    </location>
</feature>
<comment type="caution">
    <text evidence="4">The sequence shown here is derived from an EMBL/GenBank/DDBJ whole genome shotgun (WGS) entry which is preliminary data.</text>
</comment>
<reference evidence="4" key="2">
    <citation type="submission" date="2023-01" db="EMBL/GenBank/DDBJ databases">
        <title>Draft genome sequence of Methylophaga thalassica strain NBRC 102424.</title>
        <authorList>
            <person name="Sun Q."/>
            <person name="Mori K."/>
        </authorList>
    </citation>
    <scope>NUCLEOTIDE SEQUENCE</scope>
    <source>
        <strain evidence="4">NBRC 102424</strain>
    </source>
</reference>
<accession>A0ABQ5TYK0</accession>
<dbReference type="Proteomes" id="UP001161423">
    <property type="component" value="Unassembled WGS sequence"/>
</dbReference>
<gene>
    <name evidence="4" type="ORF">GCM10007891_26910</name>
</gene>
<dbReference type="EMBL" id="BSND01000013">
    <property type="protein sequence ID" value="GLQ00838.1"/>
    <property type="molecule type" value="Genomic_DNA"/>
</dbReference>
<keyword evidence="3" id="KW-0812">Transmembrane</keyword>
<organism evidence="4 5">
    <name type="scientific">Methylophaga thalassica</name>
    <dbReference type="NCBI Taxonomy" id="40223"/>
    <lineage>
        <taxon>Bacteria</taxon>
        <taxon>Pseudomonadati</taxon>
        <taxon>Pseudomonadota</taxon>
        <taxon>Gammaproteobacteria</taxon>
        <taxon>Thiotrichales</taxon>
        <taxon>Piscirickettsiaceae</taxon>
        <taxon>Methylophaga</taxon>
    </lineage>
</organism>
<protein>
    <recommendedName>
        <fullName evidence="6">Tetratricopeptide repeat protein</fullName>
    </recommendedName>
</protein>
<feature type="compositionally biased region" description="Low complexity" evidence="2">
    <location>
        <begin position="45"/>
        <end position="61"/>
    </location>
</feature>
<dbReference type="RefSeq" id="WP_284723648.1">
    <property type="nucleotide sequence ID" value="NZ_BSND01000013.1"/>
</dbReference>
<keyword evidence="3" id="KW-0472">Membrane</keyword>
<reference evidence="4" key="1">
    <citation type="journal article" date="2014" name="Int. J. Syst. Evol. Microbiol.">
        <title>Complete genome of a new Firmicutes species belonging to the dominant human colonic microbiota ('Ruminococcus bicirculans') reveals two chromosomes and a selective capacity to utilize plant glucans.</title>
        <authorList>
            <consortium name="NISC Comparative Sequencing Program"/>
            <person name="Wegmann U."/>
            <person name="Louis P."/>
            <person name="Goesmann A."/>
            <person name="Henrissat B."/>
            <person name="Duncan S.H."/>
            <person name="Flint H.J."/>
        </authorList>
    </citation>
    <scope>NUCLEOTIDE SEQUENCE</scope>
    <source>
        <strain evidence="4">NBRC 102424</strain>
    </source>
</reference>
<evidence type="ECO:0008006" key="6">
    <source>
        <dbReference type="Google" id="ProtNLM"/>
    </source>
</evidence>
<evidence type="ECO:0000256" key="2">
    <source>
        <dbReference type="SAM" id="MobiDB-lite"/>
    </source>
</evidence>
<keyword evidence="1" id="KW-0175">Coiled coil</keyword>
<keyword evidence="3" id="KW-1133">Transmembrane helix</keyword>
<feature type="coiled-coil region" evidence="1">
    <location>
        <begin position="126"/>
        <end position="164"/>
    </location>
</feature>